<evidence type="ECO:0000256" key="5">
    <source>
        <dbReference type="ARBA" id="ARBA00022617"/>
    </source>
</evidence>
<accession>A0AAJ7FUP3</accession>
<keyword evidence="7" id="KW-0256">Endoplasmic reticulum</keyword>
<evidence type="ECO:0000313" key="15">
    <source>
        <dbReference type="RefSeq" id="XP_015609254.1"/>
    </source>
</evidence>
<organism evidence="14 15">
    <name type="scientific">Cephus cinctus</name>
    <name type="common">Wheat stem sawfly</name>
    <dbReference type="NCBI Taxonomy" id="211228"/>
    <lineage>
        <taxon>Eukaryota</taxon>
        <taxon>Metazoa</taxon>
        <taxon>Ecdysozoa</taxon>
        <taxon>Arthropoda</taxon>
        <taxon>Hexapoda</taxon>
        <taxon>Insecta</taxon>
        <taxon>Pterygota</taxon>
        <taxon>Neoptera</taxon>
        <taxon>Endopterygota</taxon>
        <taxon>Hymenoptera</taxon>
        <taxon>Cephoidea</taxon>
        <taxon>Cephidae</taxon>
        <taxon>Cephus</taxon>
    </lineage>
</organism>
<name>A0AAJ7FUP3_CEPCN</name>
<dbReference type="InterPro" id="IPR050476">
    <property type="entry name" value="Insect_CytP450_Detox"/>
</dbReference>
<dbReference type="GO" id="GO:0004497">
    <property type="term" value="F:monooxygenase activity"/>
    <property type="evidence" value="ECO:0007669"/>
    <property type="project" value="UniProtKB-KW"/>
</dbReference>
<proteinExistence type="inferred from homology"/>
<comment type="subcellular location">
    <subcellularLocation>
        <location evidence="3">Endoplasmic reticulum membrane</location>
        <topology evidence="3">Peripheral membrane protein</topology>
    </subcellularLocation>
    <subcellularLocation>
        <location evidence="2">Microsome membrane</location>
        <topology evidence="2">Peripheral membrane protein</topology>
    </subcellularLocation>
</comment>
<dbReference type="SUPFAM" id="SSF48264">
    <property type="entry name" value="Cytochrome P450"/>
    <property type="match status" value="1"/>
</dbReference>
<dbReference type="Pfam" id="PF00067">
    <property type="entry name" value="p450"/>
    <property type="match status" value="1"/>
</dbReference>
<keyword evidence="9" id="KW-0560">Oxidoreductase</keyword>
<dbReference type="InterPro" id="IPR001128">
    <property type="entry name" value="Cyt_P450"/>
</dbReference>
<dbReference type="InterPro" id="IPR036396">
    <property type="entry name" value="Cyt_P450_sf"/>
</dbReference>
<keyword evidence="6" id="KW-0479">Metal-binding</keyword>
<dbReference type="GO" id="GO:0005789">
    <property type="term" value="C:endoplasmic reticulum membrane"/>
    <property type="evidence" value="ECO:0007669"/>
    <property type="project" value="UniProtKB-SubCell"/>
</dbReference>
<evidence type="ECO:0000313" key="14">
    <source>
        <dbReference type="Proteomes" id="UP000694920"/>
    </source>
</evidence>
<gene>
    <name evidence="15" type="primary">LOC107274538</name>
</gene>
<evidence type="ECO:0000256" key="10">
    <source>
        <dbReference type="ARBA" id="ARBA00023004"/>
    </source>
</evidence>
<dbReference type="GO" id="GO:0005506">
    <property type="term" value="F:iron ion binding"/>
    <property type="evidence" value="ECO:0007669"/>
    <property type="project" value="InterPro"/>
</dbReference>
<dbReference type="GO" id="GO:0016705">
    <property type="term" value="F:oxidoreductase activity, acting on paired donors, with incorporation or reduction of molecular oxygen"/>
    <property type="evidence" value="ECO:0007669"/>
    <property type="project" value="InterPro"/>
</dbReference>
<comment type="similarity">
    <text evidence="4">Belongs to the cytochrome P450 family.</text>
</comment>
<evidence type="ECO:0000256" key="9">
    <source>
        <dbReference type="ARBA" id="ARBA00023002"/>
    </source>
</evidence>
<protein>
    <submittedName>
        <fullName evidence="15">Cytochrome P450 6B2</fullName>
    </submittedName>
</protein>
<keyword evidence="13" id="KW-0812">Transmembrane</keyword>
<keyword evidence="10" id="KW-0408">Iron</keyword>
<dbReference type="GeneID" id="107274538"/>
<reference evidence="15" key="1">
    <citation type="submission" date="2025-08" db="UniProtKB">
        <authorList>
            <consortium name="RefSeq"/>
        </authorList>
    </citation>
    <scope>IDENTIFICATION</scope>
</reference>
<evidence type="ECO:0000256" key="13">
    <source>
        <dbReference type="SAM" id="Phobius"/>
    </source>
</evidence>
<evidence type="ECO:0000256" key="6">
    <source>
        <dbReference type="ARBA" id="ARBA00022723"/>
    </source>
</evidence>
<dbReference type="AlphaFoldDB" id="A0AAJ7FUP3"/>
<comment type="cofactor">
    <cofactor evidence="1">
        <name>heme</name>
        <dbReference type="ChEBI" id="CHEBI:30413"/>
    </cofactor>
</comment>
<keyword evidence="13" id="KW-1133">Transmembrane helix</keyword>
<evidence type="ECO:0000256" key="12">
    <source>
        <dbReference type="ARBA" id="ARBA00023136"/>
    </source>
</evidence>
<keyword evidence="12 13" id="KW-0472">Membrane</keyword>
<keyword evidence="8" id="KW-0492">Microsome</keyword>
<dbReference type="PANTHER" id="PTHR24292">
    <property type="entry name" value="CYTOCHROME P450"/>
    <property type="match status" value="1"/>
</dbReference>
<dbReference type="Gene3D" id="1.10.630.10">
    <property type="entry name" value="Cytochrome P450"/>
    <property type="match status" value="1"/>
</dbReference>
<evidence type="ECO:0000256" key="4">
    <source>
        <dbReference type="ARBA" id="ARBA00010617"/>
    </source>
</evidence>
<evidence type="ECO:0000256" key="1">
    <source>
        <dbReference type="ARBA" id="ARBA00001971"/>
    </source>
</evidence>
<evidence type="ECO:0000256" key="3">
    <source>
        <dbReference type="ARBA" id="ARBA00004406"/>
    </source>
</evidence>
<sequence length="260" mass="29625">MTGYILSKARAKRIAEKCQYLSCHRGIRCLHVNNNCNHDKMAALEIVCGVAVTFLLIYYYLTKNYGFWKQRGVAGPVPSFPFGNIKDAILGKFTLGVLLKQLYDKYKGEQMVGIFVRSTPALILRDPELIKDVLIKDFTVFANRGIKHNAKVDPFSANLVFLDEKEWRPLRKKLTPVFTSGKLKQMFYLLLECGDVFDKYLDHLSEKNEPIECRDITAKFTTEVISTCAFGLKTNSIADGNNEFRKMGIKVFEPSLKKTT</sequence>
<evidence type="ECO:0000256" key="8">
    <source>
        <dbReference type="ARBA" id="ARBA00022848"/>
    </source>
</evidence>
<keyword evidence="11" id="KW-0503">Monooxygenase</keyword>
<evidence type="ECO:0000256" key="7">
    <source>
        <dbReference type="ARBA" id="ARBA00022824"/>
    </source>
</evidence>
<dbReference type="PANTHER" id="PTHR24292:SF54">
    <property type="entry name" value="CYP9F3-RELATED"/>
    <property type="match status" value="1"/>
</dbReference>
<dbReference type="PRINTS" id="PR00464">
    <property type="entry name" value="EP450II"/>
</dbReference>
<evidence type="ECO:0000256" key="11">
    <source>
        <dbReference type="ARBA" id="ARBA00023033"/>
    </source>
</evidence>
<feature type="transmembrane region" description="Helical" evidence="13">
    <location>
        <begin position="41"/>
        <end position="61"/>
    </location>
</feature>
<dbReference type="GO" id="GO:0020037">
    <property type="term" value="F:heme binding"/>
    <property type="evidence" value="ECO:0007669"/>
    <property type="project" value="InterPro"/>
</dbReference>
<feature type="non-terminal residue" evidence="15">
    <location>
        <position position="260"/>
    </location>
</feature>
<evidence type="ECO:0000256" key="2">
    <source>
        <dbReference type="ARBA" id="ARBA00004174"/>
    </source>
</evidence>
<dbReference type="KEGG" id="ccin:107274538"/>
<keyword evidence="14" id="KW-1185">Reference proteome</keyword>
<keyword evidence="5" id="KW-0349">Heme</keyword>
<dbReference type="Proteomes" id="UP000694920">
    <property type="component" value="Unplaced"/>
</dbReference>
<dbReference type="InterPro" id="IPR002402">
    <property type="entry name" value="Cyt_P450_E_grp-II"/>
</dbReference>
<dbReference type="RefSeq" id="XP_015609254.1">
    <property type="nucleotide sequence ID" value="XM_015753768.2"/>
</dbReference>